<dbReference type="SUPFAM" id="SSF55550">
    <property type="entry name" value="SH2 domain"/>
    <property type="match status" value="1"/>
</dbReference>
<dbReference type="InterPro" id="IPR036860">
    <property type="entry name" value="SH2_dom_sf"/>
</dbReference>
<evidence type="ECO:0000259" key="14">
    <source>
        <dbReference type="PROSITE" id="PS50001"/>
    </source>
</evidence>
<accession>A0A8C3RNV2</accession>
<feature type="domain" description="Protein kinase" evidence="15">
    <location>
        <begin position="156"/>
        <end position="411"/>
    </location>
</feature>
<dbReference type="SUPFAM" id="SSF56112">
    <property type="entry name" value="Protein kinase-like (PK-like)"/>
    <property type="match status" value="1"/>
</dbReference>
<dbReference type="Pfam" id="PF00017">
    <property type="entry name" value="SH2"/>
    <property type="match status" value="1"/>
</dbReference>
<dbReference type="FunFam" id="3.30.200.20:FF:000053">
    <property type="entry name" value="Tyrosine-protein kinase"/>
    <property type="match status" value="1"/>
</dbReference>
<dbReference type="GO" id="GO:0005524">
    <property type="term" value="F:ATP binding"/>
    <property type="evidence" value="ECO:0007669"/>
    <property type="project" value="UniProtKB-UniRule"/>
</dbReference>
<dbReference type="PRINTS" id="PR00401">
    <property type="entry name" value="SH2DOMAIN"/>
</dbReference>
<dbReference type="Proteomes" id="UP000694403">
    <property type="component" value="Unplaced"/>
</dbReference>
<evidence type="ECO:0000259" key="15">
    <source>
        <dbReference type="PROSITE" id="PS50011"/>
    </source>
</evidence>
<evidence type="ECO:0000256" key="12">
    <source>
        <dbReference type="RuleBase" id="RU362096"/>
    </source>
</evidence>
<keyword evidence="7 10" id="KW-0727">SH2 domain</keyword>
<proteinExistence type="inferred from homology"/>
<reference evidence="16" key="2">
    <citation type="submission" date="2025-09" db="UniProtKB">
        <authorList>
            <consortium name="Ensembl"/>
        </authorList>
    </citation>
    <scope>IDENTIFICATION</scope>
</reference>
<evidence type="ECO:0000256" key="2">
    <source>
        <dbReference type="ARBA" id="ARBA00022553"/>
    </source>
</evidence>
<evidence type="ECO:0000256" key="7">
    <source>
        <dbReference type="ARBA" id="ARBA00022999"/>
    </source>
</evidence>
<dbReference type="FunFam" id="1.10.510.10:FF:000399">
    <property type="entry name" value="Tyrosine-protein kinase"/>
    <property type="match status" value="1"/>
</dbReference>
<evidence type="ECO:0000256" key="4">
    <source>
        <dbReference type="ARBA" id="ARBA00022741"/>
    </source>
</evidence>
<evidence type="ECO:0000256" key="13">
    <source>
        <dbReference type="SAM" id="MobiDB-lite"/>
    </source>
</evidence>
<dbReference type="InterPro" id="IPR000980">
    <property type="entry name" value="SH2"/>
</dbReference>
<evidence type="ECO:0000256" key="10">
    <source>
        <dbReference type="PROSITE-ProRule" id="PRU00191"/>
    </source>
</evidence>
<comment type="catalytic activity">
    <reaction evidence="9 12">
        <text>L-tyrosyl-[protein] + ATP = O-phospho-L-tyrosyl-[protein] + ADP + H(+)</text>
        <dbReference type="Rhea" id="RHEA:10596"/>
        <dbReference type="Rhea" id="RHEA-COMP:10136"/>
        <dbReference type="Rhea" id="RHEA-COMP:20101"/>
        <dbReference type="ChEBI" id="CHEBI:15378"/>
        <dbReference type="ChEBI" id="CHEBI:30616"/>
        <dbReference type="ChEBI" id="CHEBI:46858"/>
        <dbReference type="ChEBI" id="CHEBI:61978"/>
        <dbReference type="ChEBI" id="CHEBI:456216"/>
        <dbReference type="EC" id="2.7.10.2"/>
    </reaction>
</comment>
<dbReference type="Gene3D" id="3.30.505.10">
    <property type="entry name" value="SH2 domain"/>
    <property type="match status" value="1"/>
</dbReference>
<dbReference type="InterPro" id="IPR008266">
    <property type="entry name" value="Tyr_kinase_AS"/>
</dbReference>
<dbReference type="Ensembl" id="ENSCSRT00000001889.1">
    <property type="protein sequence ID" value="ENSCSRP00000001834.1"/>
    <property type="gene ID" value="ENSCSRG00000001425.1"/>
</dbReference>
<organism evidence="16 17">
    <name type="scientific">Chelydra serpentina</name>
    <name type="common">Snapping turtle</name>
    <name type="synonym">Testudo serpentina</name>
    <dbReference type="NCBI Taxonomy" id="8475"/>
    <lineage>
        <taxon>Eukaryota</taxon>
        <taxon>Metazoa</taxon>
        <taxon>Chordata</taxon>
        <taxon>Craniata</taxon>
        <taxon>Vertebrata</taxon>
        <taxon>Euteleostomi</taxon>
        <taxon>Archelosauria</taxon>
        <taxon>Testudinata</taxon>
        <taxon>Testudines</taxon>
        <taxon>Cryptodira</taxon>
        <taxon>Durocryptodira</taxon>
        <taxon>Americhelydia</taxon>
        <taxon>Chelydroidea</taxon>
        <taxon>Chelydridae</taxon>
        <taxon>Chelydra</taxon>
    </lineage>
</organism>
<dbReference type="GO" id="GO:0004715">
    <property type="term" value="F:non-membrane spanning protein tyrosine kinase activity"/>
    <property type="evidence" value="ECO:0007669"/>
    <property type="project" value="UniProtKB-EC"/>
</dbReference>
<comment type="similarity">
    <text evidence="12">Belongs to the protein kinase superfamily. Tyr protein kinase family.</text>
</comment>
<dbReference type="PANTHER" id="PTHR24418">
    <property type="entry name" value="TYROSINE-PROTEIN KINASE"/>
    <property type="match status" value="1"/>
</dbReference>
<dbReference type="SMART" id="SM00252">
    <property type="entry name" value="SH2"/>
    <property type="match status" value="1"/>
</dbReference>
<evidence type="ECO:0000256" key="11">
    <source>
        <dbReference type="PROSITE-ProRule" id="PRU10141"/>
    </source>
</evidence>
<feature type="region of interest" description="Disordered" evidence="13">
    <location>
        <begin position="1"/>
        <end position="21"/>
    </location>
</feature>
<keyword evidence="8 12" id="KW-0829">Tyrosine-protein kinase</keyword>
<dbReference type="PROSITE" id="PS50011">
    <property type="entry name" value="PROTEIN_KINASE_DOM"/>
    <property type="match status" value="1"/>
</dbReference>
<dbReference type="InterPro" id="IPR020635">
    <property type="entry name" value="Tyr_kinase_cat_dom"/>
</dbReference>
<dbReference type="InterPro" id="IPR017441">
    <property type="entry name" value="Protein_kinase_ATP_BS"/>
</dbReference>
<keyword evidence="1" id="KW-0728">SH3 domain</keyword>
<reference evidence="16" key="1">
    <citation type="submission" date="2025-08" db="UniProtKB">
        <authorList>
            <consortium name="Ensembl"/>
        </authorList>
    </citation>
    <scope>IDENTIFICATION</scope>
</reference>
<evidence type="ECO:0000256" key="8">
    <source>
        <dbReference type="ARBA" id="ARBA00023137"/>
    </source>
</evidence>
<dbReference type="InterPro" id="IPR050198">
    <property type="entry name" value="Non-receptor_tyrosine_kinases"/>
</dbReference>
<dbReference type="PRINTS" id="PR00109">
    <property type="entry name" value="TYRKINASE"/>
</dbReference>
<dbReference type="EC" id="2.7.10.2" evidence="12"/>
<feature type="binding site" evidence="11">
    <location>
        <position position="184"/>
    </location>
    <ligand>
        <name>ATP</name>
        <dbReference type="ChEBI" id="CHEBI:30616"/>
    </ligand>
</feature>
<dbReference type="InterPro" id="IPR011009">
    <property type="entry name" value="Kinase-like_dom_sf"/>
</dbReference>
<dbReference type="Pfam" id="PF07714">
    <property type="entry name" value="PK_Tyr_Ser-Thr"/>
    <property type="match status" value="1"/>
</dbReference>
<keyword evidence="2" id="KW-0597">Phosphoprotein</keyword>
<keyword evidence="3 12" id="KW-0808">Transferase</keyword>
<evidence type="ECO:0000256" key="9">
    <source>
        <dbReference type="ARBA" id="ARBA00051245"/>
    </source>
</evidence>
<dbReference type="AlphaFoldDB" id="A0A8C3RNV2"/>
<sequence>MNLCPGSWDQGAPQRQCNNPRRSHRCRKRLNLYSISTQVYFLSSSSWFFGQISRSETLHRLLSEKNKTGAFLIRISEKKDTEYVLSVRDDSVVRHYKIWRNPQGNLYMNAALSFPDLLSLVEHYKAQNLSHGLRLALPCWKPLPHWDDWERPREEFSLVRKLGAGYFGEVYEGYWKNKVKVAIKTIPKADLTYQATFKNEIEVMKNLRHKHILSLYAISSVGDPVYIITELMHKGNLLDFLRGKSEEEHLQMTNLVDMASQVADGMCYLESQNFVHRDLAARNILVGKNNICKVGDFGLARLIKNDVYVSDSHNIPYKWTAPEAISHGRYSIKSDVWSFGILLYEIITYGQIPYPGMSNGEVCKKVQTGFQMSCPPKCPSMLYEIMRKCWHLRPDQRPDFQHIKGKLYSFTYYENPE</sequence>
<dbReference type="PROSITE" id="PS50001">
    <property type="entry name" value="SH2"/>
    <property type="match status" value="1"/>
</dbReference>
<protein>
    <recommendedName>
        <fullName evidence="12">Tyrosine-protein kinase</fullName>
        <ecNumber evidence="12">2.7.10.2</ecNumber>
    </recommendedName>
</protein>
<dbReference type="PROSITE" id="PS00109">
    <property type="entry name" value="PROTEIN_KINASE_TYR"/>
    <property type="match status" value="1"/>
</dbReference>
<dbReference type="Gene3D" id="1.10.510.10">
    <property type="entry name" value="Transferase(Phosphotransferase) domain 1"/>
    <property type="match status" value="1"/>
</dbReference>
<dbReference type="Gene3D" id="3.30.200.20">
    <property type="entry name" value="Phosphorylase Kinase, domain 1"/>
    <property type="match status" value="1"/>
</dbReference>
<dbReference type="FunFam" id="3.30.505.10:FF:000074">
    <property type="entry name" value="Tyrosine-protein kinase"/>
    <property type="match status" value="1"/>
</dbReference>
<evidence type="ECO:0000313" key="17">
    <source>
        <dbReference type="Proteomes" id="UP000694403"/>
    </source>
</evidence>
<name>A0A8C3RNV2_CHESE</name>
<dbReference type="InterPro" id="IPR000719">
    <property type="entry name" value="Prot_kinase_dom"/>
</dbReference>
<evidence type="ECO:0000256" key="1">
    <source>
        <dbReference type="ARBA" id="ARBA00022443"/>
    </source>
</evidence>
<dbReference type="SMART" id="SM00219">
    <property type="entry name" value="TyrKc"/>
    <property type="match status" value="1"/>
</dbReference>
<dbReference type="PROSITE" id="PS00107">
    <property type="entry name" value="PROTEIN_KINASE_ATP"/>
    <property type="match status" value="1"/>
</dbReference>
<keyword evidence="5 12" id="KW-0418">Kinase</keyword>
<dbReference type="InterPro" id="IPR001245">
    <property type="entry name" value="Ser-Thr/Tyr_kinase_cat_dom"/>
</dbReference>
<feature type="domain" description="SH2" evidence="14">
    <location>
        <begin position="47"/>
        <end position="139"/>
    </location>
</feature>
<evidence type="ECO:0000313" key="16">
    <source>
        <dbReference type="Ensembl" id="ENSCSRP00000001834.1"/>
    </source>
</evidence>
<keyword evidence="6 11" id="KW-0067">ATP-binding</keyword>
<evidence type="ECO:0000256" key="3">
    <source>
        <dbReference type="ARBA" id="ARBA00022679"/>
    </source>
</evidence>
<keyword evidence="17" id="KW-1185">Reference proteome</keyword>
<evidence type="ECO:0000256" key="5">
    <source>
        <dbReference type="ARBA" id="ARBA00022777"/>
    </source>
</evidence>
<keyword evidence="4 11" id="KW-0547">Nucleotide-binding</keyword>
<evidence type="ECO:0000256" key="6">
    <source>
        <dbReference type="ARBA" id="ARBA00022840"/>
    </source>
</evidence>